<dbReference type="InterPro" id="IPR012337">
    <property type="entry name" value="RNaseH-like_sf"/>
</dbReference>
<reference evidence="4" key="2">
    <citation type="submission" date="2025-08" db="UniProtKB">
        <authorList>
            <consortium name="RefSeq"/>
        </authorList>
    </citation>
    <scope>IDENTIFICATION</scope>
    <source>
        <tissue evidence="4">Whole sample</tissue>
    </source>
</reference>
<dbReference type="GO" id="GO:0003676">
    <property type="term" value="F:nucleic acid binding"/>
    <property type="evidence" value="ECO:0007669"/>
    <property type="project" value="InterPro"/>
</dbReference>
<dbReference type="PROSITE" id="PS50879">
    <property type="entry name" value="RNASE_H_1"/>
    <property type="match status" value="1"/>
</dbReference>
<name>A0A8B8AYU1_CRAVI</name>
<reference evidence="3" key="1">
    <citation type="submission" date="2024-06" db="UniProtKB">
        <authorList>
            <consortium name="RefSeq"/>
        </authorList>
    </citation>
    <scope>NUCLEOTIDE SEQUENCE [LARGE SCALE GENOMIC DNA]</scope>
</reference>
<dbReference type="Proteomes" id="UP000694844">
    <property type="component" value="Chromosome 1"/>
</dbReference>
<dbReference type="Pfam" id="PF00075">
    <property type="entry name" value="RNase_H"/>
    <property type="match status" value="1"/>
</dbReference>
<sequence length="495" mass="55965">MNDLVPELPNGVQSALYADDLVLWCSEEYATTARYRIQTALDMVANWANEWCVSINREKTTATLFTLSLKTQHVKLTMGNSPITMEDQQTYLGVTFHKRLTWKQHIMSAEAKARRKLHIMRKLAGTNWGANEKVLKSVYEGNVRPHLEYGSSAWITAAKSHHQALDKVQNQALRIITGAMKSTPIARMEEITNIPPLKSEKEDSIDIQTAVPLLSAKNEQSEIVRKTVTMIMLDEKYPSENWARVYTDGSATNATTNGGAGVYIEYPNGEKQSMAIPTGLHCSNYRAEEETLLHAANYIINNAEAHENIQVVFLTDALSVLQALTNNKLPQLERTIYSIKSLKTVVQWIPSHCGIIGNEKADKLAKEGAKQDQEENAVSFTEMKTIIKSIHNTSQQQDSYHQLSRPEQTIILRLRTGHNRLNQHLYRVMKVIPSPMCPCGEAEQNTEHFLQTCKLHLAQRQKIWDQPTPIKEKLFGCLEDLQKTARFVIETGTQV</sequence>
<dbReference type="InterPro" id="IPR000477">
    <property type="entry name" value="RT_dom"/>
</dbReference>
<feature type="domain" description="Reverse transcriptase" evidence="1">
    <location>
        <begin position="1"/>
        <end position="96"/>
    </location>
</feature>
<keyword evidence="3" id="KW-1185">Reference proteome</keyword>
<feature type="domain" description="RNase H type-1" evidence="2">
    <location>
        <begin position="239"/>
        <end position="370"/>
    </location>
</feature>
<evidence type="ECO:0000259" key="1">
    <source>
        <dbReference type="PROSITE" id="PS50878"/>
    </source>
</evidence>
<dbReference type="PROSITE" id="PS50878">
    <property type="entry name" value="RT_POL"/>
    <property type="match status" value="1"/>
</dbReference>
<dbReference type="AlphaFoldDB" id="A0A8B8AYU1"/>
<dbReference type="GO" id="GO:0004523">
    <property type="term" value="F:RNA-DNA hybrid ribonuclease activity"/>
    <property type="evidence" value="ECO:0007669"/>
    <property type="project" value="InterPro"/>
</dbReference>
<accession>A0A8B8AYU1</accession>
<protein>
    <submittedName>
        <fullName evidence="4">Uncharacterized protein LOC111106094</fullName>
    </submittedName>
</protein>
<dbReference type="KEGG" id="cvn:111106094"/>
<evidence type="ECO:0000259" key="2">
    <source>
        <dbReference type="PROSITE" id="PS50879"/>
    </source>
</evidence>
<dbReference type="InterPro" id="IPR036397">
    <property type="entry name" value="RNaseH_sf"/>
</dbReference>
<proteinExistence type="predicted"/>
<dbReference type="Pfam" id="PF00078">
    <property type="entry name" value="RVT_1"/>
    <property type="match status" value="1"/>
</dbReference>
<evidence type="ECO:0000313" key="4">
    <source>
        <dbReference type="RefSeq" id="XP_022296330.1"/>
    </source>
</evidence>
<dbReference type="Gene3D" id="3.30.420.10">
    <property type="entry name" value="Ribonuclease H-like superfamily/Ribonuclease H"/>
    <property type="match status" value="1"/>
</dbReference>
<dbReference type="CDD" id="cd09276">
    <property type="entry name" value="Rnase_HI_RT_non_LTR"/>
    <property type="match status" value="1"/>
</dbReference>
<evidence type="ECO:0000313" key="3">
    <source>
        <dbReference type="Proteomes" id="UP000694844"/>
    </source>
</evidence>
<dbReference type="PANTHER" id="PTHR33332">
    <property type="entry name" value="REVERSE TRANSCRIPTASE DOMAIN-CONTAINING PROTEIN"/>
    <property type="match status" value="1"/>
</dbReference>
<dbReference type="InterPro" id="IPR002156">
    <property type="entry name" value="RNaseH_domain"/>
</dbReference>
<dbReference type="OrthoDB" id="6134576at2759"/>
<dbReference type="RefSeq" id="XP_022296330.1">
    <property type="nucleotide sequence ID" value="XM_022440622.1"/>
</dbReference>
<dbReference type="SUPFAM" id="SSF53098">
    <property type="entry name" value="Ribonuclease H-like"/>
    <property type="match status" value="1"/>
</dbReference>
<organism evidence="3 4">
    <name type="scientific">Crassostrea virginica</name>
    <name type="common">Eastern oyster</name>
    <dbReference type="NCBI Taxonomy" id="6565"/>
    <lineage>
        <taxon>Eukaryota</taxon>
        <taxon>Metazoa</taxon>
        <taxon>Spiralia</taxon>
        <taxon>Lophotrochozoa</taxon>
        <taxon>Mollusca</taxon>
        <taxon>Bivalvia</taxon>
        <taxon>Autobranchia</taxon>
        <taxon>Pteriomorphia</taxon>
        <taxon>Ostreida</taxon>
        <taxon>Ostreoidea</taxon>
        <taxon>Ostreidae</taxon>
        <taxon>Crassostrea</taxon>
    </lineage>
</organism>
<gene>
    <name evidence="4" type="primary">LOC111106094</name>
</gene>
<dbReference type="GeneID" id="111106094"/>